<reference evidence="2 3" key="1">
    <citation type="submission" date="2019-02" db="EMBL/GenBank/DDBJ databases">
        <title>Closed genome of Sporomusa termitida DSM 4440.</title>
        <authorList>
            <person name="Poehlein A."/>
            <person name="Daniel R."/>
        </authorList>
    </citation>
    <scope>NUCLEOTIDE SEQUENCE [LARGE SCALE GENOMIC DNA]</scope>
    <source>
        <strain evidence="2 3">DSM 4440</strain>
    </source>
</reference>
<organism evidence="2 3">
    <name type="scientific">Sporomusa termitida</name>
    <dbReference type="NCBI Taxonomy" id="2377"/>
    <lineage>
        <taxon>Bacteria</taxon>
        <taxon>Bacillati</taxon>
        <taxon>Bacillota</taxon>
        <taxon>Negativicutes</taxon>
        <taxon>Selenomonadales</taxon>
        <taxon>Sporomusaceae</taxon>
        <taxon>Sporomusa</taxon>
    </lineage>
</organism>
<dbReference type="AlphaFoldDB" id="A0A517DUS5"/>
<keyword evidence="1" id="KW-0812">Transmembrane</keyword>
<dbReference type="KEGG" id="sted:SPTER_24660"/>
<keyword evidence="3" id="KW-1185">Reference proteome</keyword>
<evidence type="ECO:0000256" key="1">
    <source>
        <dbReference type="SAM" id="Phobius"/>
    </source>
</evidence>
<protein>
    <submittedName>
        <fullName evidence="2">Uncharacterized protein</fullName>
    </submittedName>
</protein>
<gene>
    <name evidence="2" type="ORF">SPTER_24660</name>
</gene>
<dbReference type="RefSeq" id="WP_170233242.1">
    <property type="nucleotide sequence ID" value="NZ_CP036259.1"/>
</dbReference>
<keyword evidence="1" id="KW-0472">Membrane</keyword>
<feature type="transmembrane region" description="Helical" evidence="1">
    <location>
        <begin position="20"/>
        <end position="41"/>
    </location>
</feature>
<name>A0A517DUS5_9FIRM</name>
<evidence type="ECO:0000313" key="2">
    <source>
        <dbReference type="EMBL" id="QDR81110.1"/>
    </source>
</evidence>
<accession>A0A517DUS5</accession>
<proteinExistence type="predicted"/>
<keyword evidence="1" id="KW-1133">Transmembrane helix</keyword>
<evidence type="ECO:0000313" key="3">
    <source>
        <dbReference type="Proteomes" id="UP000320776"/>
    </source>
</evidence>
<dbReference type="EMBL" id="CP036259">
    <property type="protein sequence ID" value="QDR81110.1"/>
    <property type="molecule type" value="Genomic_DNA"/>
</dbReference>
<dbReference type="Proteomes" id="UP000320776">
    <property type="component" value="Chromosome"/>
</dbReference>
<sequence length="58" mass="6884">MSCHHNNIFDDTTFEFPRTGFWLVHIFGACFFLLLGMRLAVRRAPLPIIAYRLFKLLR</sequence>